<dbReference type="InterPro" id="IPR003593">
    <property type="entry name" value="AAA+_ATPase"/>
</dbReference>
<dbReference type="NCBIfam" id="NF010167">
    <property type="entry name" value="PRK13648.1"/>
    <property type="match status" value="2"/>
</dbReference>
<proteinExistence type="inferred from homology"/>
<evidence type="ECO:0000256" key="4">
    <source>
        <dbReference type="ARBA" id="ARBA00022840"/>
    </source>
</evidence>
<keyword evidence="2" id="KW-0813">Transport</keyword>
<dbReference type="RefSeq" id="WP_258498329.1">
    <property type="nucleotide sequence ID" value="NZ_JANSKA010000001.1"/>
</dbReference>
<comment type="similarity">
    <text evidence="1">Belongs to the ABC transporter superfamily.</text>
</comment>
<keyword evidence="4" id="KW-0067">ATP-binding</keyword>
<evidence type="ECO:0000256" key="5">
    <source>
        <dbReference type="SAM" id="MobiDB-lite"/>
    </source>
</evidence>
<gene>
    <name evidence="7" type="ORF">NVS32_00730</name>
</gene>
<sequence>MAQPASTSAASANASETPIVSLAHVTLSYGDLRALDNVSLDVRQGEHLCVLGANGSGKSTLASVICGLLAPDAGEVTLVGEKVFASGAADFDAYRRARRKLGLVFQNPEDQIVTSVVEEDVAFGPENLGLPPERIEHLVRRELHRVAMERYAKADPMRLSGGQRQRVTIAGALAMEPRVLVLDEPSSSLDVRGRRSVMKVVEKLRGVGCTVVHVTHFMDEALGADRVVVLDHGHVALAGTPQEVFSHVEEVRGLGLEEPFAGQLSSQLRERGLDVSWTCDEDALLAELARRTRGHRAGRVASAPGDAPHAGGAPVVRAEDVRFSYEQSRRRRRADAAPAALDGVTIDVPHGAHVALVGQTGSGKSTLLRLIAALEVPDQGRIEVDGIPTADRRDRRRLHGRVGYVMQRPERQLFAETVAQDVAYGPSNLGLSPSEVDQRVRCALDLVGLADKDDASPFQLSGGQQRLCALAGILAMEPDLLVLDEPTAGLDPRGRRKLRRILDGLNAAGTTLVEVTHAMEDAARADLVAVLDGGRVVLTDTSAQVFSVDNAEKLHNMGLGIPHPLAFARALEDAGCPPLGDPLTNETLADAIVRAAGAADKPSAPSAAGTSATADERGE</sequence>
<dbReference type="PANTHER" id="PTHR43553:SF24">
    <property type="entry name" value="ENERGY-COUPLING FACTOR TRANSPORTER ATP-BINDING PROTEIN ECFA1"/>
    <property type="match status" value="1"/>
</dbReference>
<dbReference type="Pfam" id="PF00005">
    <property type="entry name" value="ABC_tran"/>
    <property type="match status" value="2"/>
</dbReference>
<keyword evidence="3" id="KW-0547">Nucleotide-binding</keyword>
<dbReference type="PROSITE" id="PS50893">
    <property type="entry name" value="ABC_TRANSPORTER_2"/>
    <property type="match status" value="2"/>
</dbReference>
<evidence type="ECO:0000256" key="2">
    <source>
        <dbReference type="ARBA" id="ARBA00022448"/>
    </source>
</evidence>
<dbReference type="PROSITE" id="PS00211">
    <property type="entry name" value="ABC_TRANSPORTER_1"/>
    <property type="match status" value="1"/>
</dbReference>
<evidence type="ECO:0000259" key="6">
    <source>
        <dbReference type="PROSITE" id="PS50893"/>
    </source>
</evidence>
<organism evidence="7 8">
    <name type="scientific">Tractidigestivibacter montrealensis</name>
    <dbReference type="NCBI Taxonomy" id="2972466"/>
    <lineage>
        <taxon>Bacteria</taxon>
        <taxon>Bacillati</taxon>
        <taxon>Actinomycetota</taxon>
        <taxon>Coriobacteriia</taxon>
        <taxon>Coriobacteriales</taxon>
        <taxon>Atopobiaceae</taxon>
        <taxon>Tractidigestivibacter</taxon>
    </lineage>
</organism>
<dbReference type="InterPro" id="IPR003439">
    <property type="entry name" value="ABC_transporter-like_ATP-bd"/>
</dbReference>
<keyword evidence="8" id="KW-1185">Reference proteome</keyword>
<dbReference type="InterPro" id="IPR017871">
    <property type="entry name" value="ABC_transporter-like_CS"/>
</dbReference>
<name>A0ABT1Z5K2_9ACTN</name>
<evidence type="ECO:0000313" key="8">
    <source>
        <dbReference type="Proteomes" id="UP001204320"/>
    </source>
</evidence>
<feature type="region of interest" description="Disordered" evidence="5">
    <location>
        <begin position="596"/>
        <end position="619"/>
    </location>
</feature>
<accession>A0ABT1Z5K2</accession>
<feature type="compositionally biased region" description="Low complexity" evidence="5">
    <location>
        <begin position="596"/>
        <end position="613"/>
    </location>
</feature>
<dbReference type="InterPro" id="IPR015856">
    <property type="entry name" value="ABC_transpr_CbiO/EcfA_su"/>
</dbReference>
<feature type="domain" description="ABC transporter" evidence="6">
    <location>
        <begin position="316"/>
        <end position="558"/>
    </location>
</feature>
<dbReference type="CDD" id="cd03225">
    <property type="entry name" value="ABC_cobalt_CbiO_domain1"/>
    <property type="match status" value="2"/>
</dbReference>
<dbReference type="InterPro" id="IPR050095">
    <property type="entry name" value="ECF_ABC_transporter_ATP-bd"/>
</dbReference>
<evidence type="ECO:0000256" key="1">
    <source>
        <dbReference type="ARBA" id="ARBA00005417"/>
    </source>
</evidence>
<feature type="domain" description="ABC transporter" evidence="6">
    <location>
        <begin position="20"/>
        <end position="257"/>
    </location>
</feature>
<protein>
    <submittedName>
        <fullName evidence="7">Energy-coupling factor transporter ATPase</fullName>
    </submittedName>
</protein>
<dbReference type="InterPro" id="IPR027417">
    <property type="entry name" value="P-loop_NTPase"/>
</dbReference>
<dbReference type="EMBL" id="JANSKA010000001">
    <property type="protein sequence ID" value="MCR9035484.1"/>
    <property type="molecule type" value="Genomic_DNA"/>
</dbReference>
<comment type="caution">
    <text evidence="7">The sequence shown here is derived from an EMBL/GenBank/DDBJ whole genome shotgun (WGS) entry which is preliminary data.</text>
</comment>
<evidence type="ECO:0000256" key="3">
    <source>
        <dbReference type="ARBA" id="ARBA00022741"/>
    </source>
</evidence>
<dbReference type="SMART" id="SM00382">
    <property type="entry name" value="AAA"/>
    <property type="match status" value="2"/>
</dbReference>
<evidence type="ECO:0000313" key="7">
    <source>
        <dbReference type="EMBL" id="MCR9035484.1"/>
    </source>
</evidence>
<reference evidence="7 8" key="1">
    <citation type="submission" date="2022-08" db="EMBL/GenBank/DDBJ databases">
        <title>Tractidigestivibacter montrealensis type strain KD21.</title>
        <authorList>
            <person name="Diop K."/>
            <person name="Richard C."/>
            <person name="Routy B."/>
        </authorList>
    </citation>
    <scope>NUCLEOTIDE SEQUENCE [LARGE SCALE GENOMIC DNA]</scope>
    <source>
        <strain evidence="7 8">KD21</strain>
    </source>
</reference>
<dbReference type="Gene3D" id="3.40.50.300">
    <property type="entry name" value="P-loop containing nucleotide triphosphate hydrolases"/>
    <property type="match status" value="2"/>
</dbReference>
<dbReference type="Proteomes" id="UP001204320">
    <property type="component" value="Unassembled WGS sequence"/>
</dbReference>
<dbReference type="PANTHER" id="PTHR43553">
    <property type="entry name" value="HEAVY METAL TRANSPORTER"/>
    <property type="match status" value="1"/>
</dbReference>
<dbReference type="SUPFAM" id="SSF52540">
    <property type="entry name" value="P-loop containing nucleoside triphosphate hydrolases"/>
    <property type="match status" value="2"/>
</dbReference>